<name>U4LBR2_PYROM</name>
<accession>U4LBR2</accession>
<keyword evidence="2" id="KW-1185">Reference proteome</keyword>
<gene>
    <name evidence="1" type="ORF">PCON_03408</name>
</gene>
<dbReference type="CDD" id="cd02440">
    <property type="entry name" value="AdoMet_MTases"/>
    <property type="match status" value="1"/>
</dbReference>
<dbReference type="EMBL" id="HF936496">
    <property type="protein sequence ID" value="CCX16667.1"/>
    <property type="molecule type" value="Genomic_DNA"/>
</dbReference>
<dbReference type="PANTHER" id="PTHR43591">
    <property type="entry name" value="METHYLTRANSFERASE"/>
    <property type="match status" value="1"/>
</dbReference>
<protein>
    <submittedName>
        <fullName evidence="1">Similar to Phosphoethanolamine N-methyltransferase 2 acc. no. Q944H0</fullName>
    </submittedName>
</protein>
<keyword evidence="1" id="KW-0489">Methyltransferase</keyword>
<sequence length="225" mass="25437">MADQYPMAEVIGTDLSPIQPEWVPANCRFEVDDATLEWTFKDNSFDFIHGRNICSGISDWDHLLSEIMRCMNPGGYVELCEYSITLNCDDGTMKPDNGTKIWMDKLRESMIKMGRPPPELESMKMLLEKAGFEDVHALEAKEPVGPWPKDDRQKRIGAMSLLNCETGFESYGMAAFTRVLGMEVEKARAICDAAISAARNKNYHMYAKVYRVYGRKPKGAGMNDV</sequence>
<dbReference type="Proteomes" id="UP000018144">
    <property type="component" value="Unassembled WGS sequence"/>
</dbReference>
<proteinExistence type="predicted"/>
<evidence type="ECO:0000313" key="1">
    <source>
        <dbReference type="EMBL" id="CCX16667.1"/>
    </source>
</evidence>
<dbReference type="SUPFAM" id="SSF53335">
    <property type="entry name" value="S-adenosyl-L-methionine-dependent methyltransferases"/>
    <property type="match status" value="1"/>
</dbReference>
<dbReference type="OrthoDB" id="2013972at2759"/>
<dbReference type="AlphaFoldDB" id="U4LBR2"/>
<dbReference type="STRING" id="1076935.U4LBR2"/>
<dbReference type="GO" id="GO:0032259">
    <property type="term" value="P:methylation"/>
    <property type="evidence" value="ECO:0007669"/>
    <property type="project" value="UniProtKB-KW"/>
</dbReference>
<dbReference type="GO" id="GO:0008168">
    <property type="term" value="F:methyltransferase activity"/>
    <property type="evidence" value="ECO:0007669"/>
    <property type="project" value="UniProtKB-KW"/>
</dbReference>
<evidence type="ECO:0000313" key="2">
    <source>
        <dbReference type="Proteomes" id="UP000018144"/>
    </source>
</evidence>
<keyword evidence="1" id="KW-0808">Transferase</keyword>
<organism evidence="1 2">
    <name type="scientific">Pyronema omphalodes (strain CBS 100304)</name>
    <name type="common">Pyronema confluens</name>
    <dbReference type="NCBI Taxonomy" id="1076935"/>
    <lineage>
        <taxon>Eukaryota</taxon>
        <taxon>Fungi</taxon>
        <taxon>Dikarya</taxon>
        <taxon>Ascomycota</taxon>
        <taxon>Pezizomycotina</taxon>
        <taxon>Pezizomycetes</taxon>
        <taxon>Pezizales</taxon>
        <taxon>Pyronemataceae</taxon>
        <taxon>Pyronema</taxon>
    </lineage>
</organism>
<dbReference type="PANTHER" id="PTHR43591:SF24">
    <property type="entry name" value="2-METHOXY-6-POLYPRENYL-1,4-BENZOQUINOL METHYLASE, MITOCHONDRIAL"/>
    <property type="match status" value="1"/>
</dbReference>
<reference evidence="1 2" key="1">
    <citation type="journal article" date="2013" name="PLoS Genet.">
        <title>The genome and development-dependent transcriptomes of Pyronema confluens: a window into fungal evolution.</title>
        <authorList>
            <person name="Traeger S."/>
            <person name="Altegoer F."/>
            <person name="Freitag M."/>
            <person name="Gabaldon T."/>
            <person name="Kempken F."/>
            <person name="Kumar A."/>
            <person name="Marcet-Houben M."/>
            <person name="Poggeler S."/>
            <person name="Stajich J.E."/>
            <person name="Nowrousian M."/>
        </authorList>
    </citation>
    <scope>NUCLEOTIDE SEQUENCE [LARGE SCALE GENOMIC DNA]</scope>
    <source>
        <strain evidence="2">CBS 100304</strain>
        <tissue evidence="1">Vegetative mycelium</tissue>
    </source>
</reference>
<dbReference type="InterPro" id="IPR029063">
    <property type="entry name" value="SAM-dependent_MTases_sf"/>
</dbReference>
<dbReference type="Pfam" id="PF13489">
    <property type="entry name" value="Methyltransf_23"/>
    <property type="match status" value="1"/>
</dbReference>
<dbReference type="Gene3D" id="3.40.50.150">
    <property type="entry name" value="Vaccinia Virus protein VP39"/>
    <property type="match status" value="1"/>
</dbReference>